<dbReference type="PANTHER" id="PTHR14009">
    <property type="entry name" value="LEUCINE ZIPPER-EF-HAND CONTAINING TRANSMEMBRANE PROTEIN"/>
    <property type="match status" value="1"/>
</dbReference>
<evidence type="ECO:0000313" key="2">
    <source>
        <dbReference type="Proteomes" id="UP000585474"/>
    </source>
</evidence>
<dbReference type="OrthoDB" id="275278at2759"/>
<keyword evidence="2" id="KW-1185">Reference proteome</keyword>
<evidence type="ECO:0000313" key="1">
    <source>
        <dbReference type="EMBL" id="GFZ11278.1"/>
    </source>
</evidence>
<gene>
    <name evidence="1" type="ORF">Acr_22g0006760</name>
</gene>
<dbReference type="PANTHER" id="PTHR14009:SF1">
    <property type="entry name" value="MITOCHONDRIAL PROTON_CALCIUM EXCHANGER PROTEIN"/>
    <property type="match status" value="1"/>
</dbReference>
<dbReference type="GO" id="GO:0005743">
    <property type="term" value="C:mitochondrial inner membrane"/>
    <property type="evidence" value="ECO:0007669"/>
    <property type="project" value="InterPro"/>
</dbReference>
<dbReference type="AlphaFoldDB" id="A0A7J0GKK8"/>
<dbReference type="InterPro" id="IPR044202">
    <property type="entry name" value="LETM1/MDM38-like"/>
</dbReference>
<sequence>MAARAILQRKKYLFRSLNQQTGLVRSFSNFEQGGSSNLQDSQGSIWASSHPSVNRDHQKEDLYSLSKEESLTFTARGLIRHYSCETTTLGFRNTRTANMNWAVETMEMKGGPLTQIKEASPEQCDQAVEGLSCVKAKAKSKQLHESHKGAQSIVKRLWTALLGIGPAFRAVACMSREDWAKKFRHWKDEFKSTMQHYWLGTKLLWADARISSSSIHGVLAASIPEIVSQHVAINLPRQDERTASFVMELDGPLQSIWVSF</sequence>
<dbReference type="EMBL" id="BJWL01000022">
    <property type="protein sequence ID" value="GFZ11278.1"/>
    <property type="molecule type" value="Genomic_DNA"/>
</dbReference>
<protein>
    <submittedName>
        <fullName evidence="1">LETM1-like protein</fullName>
    </submittedName>
</protein>
<name>A0A7J0GKK8_9ERIC</name>
<accession>A0A7J0GKK8</accession>
<dbReference type="Proteomes" id="UP000585474">
    <property type="component" value="Unassembled WGS sequence"/>
</dbReference>
<reference evidence="1 2" key="1">
    <citation type="submission" date="2019-07" db="EMBL/GenBank/DDBJ databases">
        <title>De Novo Assembly of kiwifruit Actinidia rufa.</title>
        <authorList>
            <person name="Sugita-Konishi S."/>
            <person name="Sato K."/>
            <person name="Mori E."/>
            <person name="Abe Y."/>
            <person name="Kisaki G."/>
            <person name="Hamano K."/>
            <person name="Suezawa K."/>
            <person name="Otani M."/>
            <person name="Fukuda T."/>
            <person name="Manabe T."/>
            <person name="Gomi K."/>
            <person name="Tabuchi M."/>
            <person name="Akimitsu K."/>
            <person name="Kataoka I."/>
        </authorList>
    </citation>
    <scope>NUCLEOTIDE SEQUENCE [LARGE SCALE GENOMIC DNA]</scope>
    <source>
        <strain evidence="2">cv. Fuchu</strain>
    </source>
</reference>
<comment type="caution">
    <text evidence="1">The sequence shown here is derived from an EMBL/GenBank/DDBJ whole genome shotgun (WGS) entry which is preliminary data.</text>
</comment>
<proteinExistence type="predicted"/>
<dbReference type="GO" id="GO:0030003">
    <property type="term" value="P:intracellular monoatomic cation homeostasis"/>
    <property type="evidence" value="ECO:0007669"/>
    <property type="project" value="TreeGrafter"/>
</dbReference>
<organism evidence="1 2">
    <name type="scientific">Actinidia rufa</name>
    <dbReference type="NCBI Taxonomy" id="165716"/>
    <lineage>
        <taxon>Eukaryota</taxon>
        <taxon>Viridiplantae</taxon>
        <taxon>Streptophyta</taxon>
        <taxon>Embryophyta</taxon>
        <taxon>Tracheophyta</taxon>
        <taxon>Spermatophyta</taxon>
        <taxon>Magnoliopsida</taxon>
        <taxon>eudicotyledons</taxon>
        <taxon>Gunneridae</taxon>
        <taxon>Pentapetalae</taxon>
        <taxon>asterids</taxon>
        <taxon>Ericales</taxon>
        <taxon>Actinidiaceae</taxon>
        <taxon>Actinidia</taxon>
    </lineage>
</organism>